<dbReference type="VEuPathDB" id="FungiDB:SDRG_07998"/>
<keyword evidence="2 3" id="KW-0040">ANK repeat</keyword>
<feature type="repeat" description="ANK" evidence="3">
    <location>
        <begin position="77"/>
        <end position="109"/>
    </location>
</feature>
<name>T0QLJ8_SAPDV</name>
<reference evidence="4 5" key="1">
    <citation type="submission" date="2012-04" db="EMBL/GenBank/DDBJ databases">
        <title>The Genome Sequence of Saprolegnia declina VS20.</title>
        <authorList>
            <consortium name="The Broad Institute Genome Sequencing Platform"/>
            <person name="Russ C."/>
            <person name="Nusbaum C."/>
            <person name="Tyler B."/>
            <person name="van West P."/>
            <person name="Dieguez-Uribeondo J."/>
            <person name="de Bruijn I."/>
            <person name="Tripathy S."/>
            <person name="Jiang R."/>
            <person name="Young S.K."/>
            <person name="Zeng Q."/>
            <person name="Gargeya S."/>
            <person name="Fitzgerald M."/>
            <person name="Haas B."/>
            <person name="Abouelleil A."/>
            <person name="Alvarado L."/>
            <person name="Arachchi H.M."/>
            <person name="Berlin A."/>
            <person name="Chapman S.B."/>
            <person name="Goldberg J."/>
            <person name="Griggs A."/>
            <person name="Gujja S."/>
            <person name="Hansen M."/>
            <person name="Howarth C."/>
            <person name="Imamovic A."/>
            <person name="Larimer J."/>
            <person name="McCowen C."/>
            <person name="Montmayeur A."/>
            <person name="Murphy C."/>
            <person name="Neiman D."/>
            <person name="Pearson M."/>
            <person name="Priest M."/>
            <person name="Roberts A."/>
            <person name="Saif S."/>
            <person name="Shea T."/>
            <person name="Sisk P."/>
            <person name="Sykes S."/>
            <person name="Wortman J."/>
            <person name="Nusbaum C."/>
            <person name="Birren B."/>
        </authorList>
    </citation>
    <scope>NUCLEOTIDE SEQUENCE [LARGE SCALE GENOMIC DNA]</scope>
    <source>
        <strain evidence="4 5">VS20</strain>
    </source>
</reference>
<organism evidence="4 5">
    <name type="scientific">Saprolegnia diclina (strain VS20)</name>
    <dbReference type="NCBI Taxonomy" id="1156394"/>
    <lineage>
        <taxon>Eukaryota</taxon>
        <taxon>Sar</taxon>
        <taxon>Stramenopiles</taxon>
        <taxon>Oomycota</taxon>
        <taxon>Saprolegniomycetes</taxon>
        <taxon>Saprolegniales</taxon>
        <taxon>Saprolegniaceae</taxon>
        <taxon>Saprolegnia</taxon>
    </lineage>
</organism>
<dbReference type="Pfam" id="PF00023">
    <property type="entry name" value="Ank"/>
    <property type="match status" value="1"/>
</dbReference>
<dbReference type="GeneID" id="19948725"/>
<evidence type="ECO:0000256" key="1">
    <source>
        <dbReference type="ARBA" id="ARBA00022737"/>
    </source>
</evidence>
<dbReference type="InParanoid" id="T0QLJ8"/>
<evidence type="ECO:0000313" key="4">
    <source>
        <dbReference type="EMBL" id="EQC34680.1"/>
    </source>
</evidence>
<dbReference type="InterPro" id="IPR002110">
    <property type="entry name" value="Ankyrin_rpt"/>
</dbReference>
<evidence type="ECO:0000313" key="5">
    <source>
        <dbReference type="Proteomes" id="UP000030762"/>
    </source>
</evidence>
<dbReference type="PROSITE" id="PS50297">
    <property type="entry name" value="ANK_REP_REGION"/>
    <property type="match status" value="3"/>
</dbReference>
<dbReference type="OMA" id="GHADLCQ"/>
<dbReference type="OrthoDB" id="194358at2759"/>
<dbReference type="AlphaFoldDB" id="T0QLJ8"/>
<dbReference type="Gene3D" id="1.25.40.20">
    <property type="entry name" value="Ankyrin repeat-containing domain"/>
    <property type="match status" value="2"/>
</dbReference>
<dbReference type="PANTHER" id="PTHR24173:SF74">
    <property type="entry name" value="ANKYRIN REPEAT DOMAIN-CONTAINING PROTEIN 16"/>
    <property type="match status" value="1"/>
</dbReference>
<keyword evidence="1" id="KW-0677">Repeat</keyword>
<keyword evidence="5" id="KW-1185">Reference proteome</keyword>
<dbReference type="Pfam" id="PF12796">
    <property type="entry name" value="Ank_2"/>
    <property type="match status" value="2"/>
</dbReference>
<evidence type="ECO:0000256" key="3">
    <source>
        <dbReference type="PROSITE-ProRule" id="PRU00023"/>
    </source>
</evidence>
<sequence length="302" mass="32607">MSLKDAAERVSAIEQAFHDDASALSASNSDAAMRLTVLTAVGRHGDAFTEAAQGGRAAEVERYLEQGLDVNTKHSELGWTALHMAAANGHEDIVRLLLRHGADQSKISSKKEKTPLELAVQRGHSSIANLLRKGSWGSSSASHEEFVEAGRRGLTDVLRRLLGDGVQVHVTNRYGVSALMFAADQGHVEATRLLLHHGADPKSLTKFGQPLFLSVIDHGHTKIAQLFLDYGAPVQMATDDLVTGLHIAAERGHADLCQLLLRYNADKSARTASGDTPYRVAYRNEMLATQTTSGETLEVLLS</sequence>
<accession>T0QLJ8</accession>
<dbReference type="STRING" id="1156394.T0QLJ8"/>
<dbReference type="Proteomes" id="UP000030762">
    <property type="component" value="Unassembled WGS sequence"/>
</dbReference>
<dbReference type="PRINTS" id="PR01415">
    <property type="entry name" value="ANKYRIN"/>
</dbReference>
<protein>
    <submittedName>
        <fullName evidence="4">Uncharacterized protein</fullName>
    </submittedName>
</protein>
<proteinExistence type="predicted"/>
<dbReference type="InterPro" id="IPR036770">
    <property type="entry name" value="Ankyrin_rpt-contain_sf"/>
</dbReference>
<evidence type="ECO:0000256" key="2">
    <source>
        <dbReference type="ARBA" id="ARBA00023043"/>
    </source>
</evidence>
<dbReference type="RefSeq" id="XP_008612086.1">
    <property type="nucleotide sequence ID" value="XM_008613864.1"/>
</dbReference>
<dbReference type="PROSITE" id="PS50088">
    <property type="entry name" value="ANK_REPEAT"/>
    <property type="match status" value="3"/>
</dbReference>
<dbReference type="SUPFAM" id="SSF48403">
    <property type="entry name" value="Ankyrin repeat"/>
    <property type="match status" value="1"/>
</dbReference>
<dbReference type="SMART" id="SM00248">
    <property type="entry name" value="ANK"/>
    <property type="match status" value="5"/>
</dbReference>
<feature type="repeat" description="ANK" evidence="3">
    <location>
        <begin position="174"/>
        <end position="206"/>
    </location>
</feature>
<dbReference type="PANTHER" id="PTHR24173">
    <property type="entry name" value="ANKYRIN REPEAT CONTAINING"/>
    <property type="match status" value="1"/>
</dbReference>
<dbReference type="EMBL" id="JH767154">
    <property type="protein sequence ID" value="EQC34680.1"/>
    <property type="molecule type" value="Genomic_DNA"/>
</dbReference>
<dbReference type="eggNOG" id="KOG4177">
    <property type="taxonomic scope" value="Eukaryota"/>
</dbReference>
<gene>
    <name evidence="4" type="ORF">SDRG_07998</name>
</gene>
<feature type="repeat" description="ANK" evidence="3">
    <location>
        <begin position="240"/>
        <end position="272"/>
    </location>
</feature>